<evidence type="ECO:0000313" key="19">
    <source>
        <dbReference type="Proteomes" id="UP000235406"/>
    </source>
</evidence>
<reference evidence="19" key="1">
    <citation type="submission" date="2016-07" db="EMBL/GenBank/DDBJ databases">
        <title>Nontailed viruses are major unrecognized killers of bacteria in the ocean.</title>
        <authorList>
            <person name="Kauffman K."/>
            <person name="Hussain F."/>
            <person name="Yang J."/>
            <person name="Arevalo P."/>
            <person name="Brown J."/>
            <person name="Cutler M."/>
            <person name="Kelly L."/>
            <person name="Polz M.F."/>
        </authorList>
    </citation>
    <scope>NUCLEOTIDE SEQUENCE [LARGE SCALE GENOMIC DNA]</scope>
    <source>
        <strain evidence="19">10N.261.46.F8</strain>
    </source>
</reference>
<evidence type="ECO:0000256" key="3">
    <source>
        <dbReference type="ARBA" id="ARBA00012438"/>
    </source>
</evidence>
<dbReference type="InterPro" id="IPR036890">
    <property type="entry name" value="HATPase_C_sf"/>
</dbReference>
<dbReference type="GO" id="GO:0005886">
    <property type="term" value="C:plasma membrane"/>
    <property type="evidence" value="ECO:0007669"/>
    <property type="project" value="UniProtKB-SubCell"/>
</dbReference>
<evidence type="ECO:0000259" key="16">
    <source>
        <dbReference type="PROSITE" id="PS50109"/>
    </source>
</evidence>
<dbReference type="InterPro" id="IPR008207">
    <property type="entry name" value="Sig_transdc_His_kin_Hpt_dom"/>
</dbReference>
<dbReference type="Gene3D" id="1.10.287.130">
    <property type="match status" value="1"/>
</dbReference>
<keyword evidence="11" id="KW-0902">Two-component regulatory system</keyword>
<dbReference type="CDD" id="cd00082">
    <property type="entry name" value="HisKA"/>
    <property type="match status" value="1"/>
</dbReference>
<dbReference type="PANTHER" id="PTHR45339:SF1">
    <property type="entry name" value="HYBRID SIGNAL TRANSDUCTION HISTIDINE KINASE J"/>
    <property type="match status" value="1"/>
</dbReference>
<dbReference type="CDD" id="cd17546">
    <property type="entry name" value="REC_hyHK_CKI1_RcsC-like"/>
    <property type="match status" value="1"/>
</dbReference>
<protein>
    <recommendedName>
        <fullName evidence="3">histidine kinase</fullName>
        <ecNumber evidence="3">2.7.13.3</ecNumber>
    </recommendedName>
</protein>
<dbReference type="InterPro" id="IPR011006">
    <property type="entry name" value="CheY-like_superfamily"/>
</dbReference>
<comment type="caution">
    <text evidence="18">The sequence shown here is derived from an EMBL/GenBank/DDBJ whole genome shotgun (WGS) entry which is preliminary data.</text>
</comment>
<keyword evidence="8" id="KW-0378">Hydrolase</keyword>
<dbReference type="Pfam" id="PF00512">
    <property type="entry name" value="HisKA"/>
    <property type="match status" value="1"/>
</dbReference>
<dbReference type="SMART" id="SM00448">
    <property type="entry name" value="REC"/>
    <property type="match status" value="1"/>
</dbReference>
<evidence type="ECO:0000256" key="14">
    <source>
        <dbReference type="SAM" id="Coils"/>
    </source>
</evidence>
<dbReference type="FunFam" id="3.30.565.10:FF:000010">
    <property type="entry name" value="Sensor histidine kinase RcsC"/>
    <property type="match status" value="1"/>
</dbReference>
<keyword evidence="6 15" id="KW-0812">Transmembrane</keyword>
<evidence type="ECO:0000256" key="15">
    <source>
        <dbReference type="SAM" id="Phobius"/>
    </source>
</evidence>
<evidence type="ECO:0000256" key="7">
    <source>
        <dbReference type="ARBA" id="ARBA00022741"/>
    </source>
</evidence>
<evidence type="ECO:0000259" key="17">
    <source>
        <dbReference type="PROSITE" id="PS50110"/>
    </source>
</evidence>
<dbReference type="PRINTS" id="PR00344">
    <property type="entry name" value="BCTRLSENSOR"/>
</dbReference>
<evidence type="ECO:0000256" key="2">
    <source>
        <dbReference type="ARBA" id="ARBA00004651"/>
    </source>
</evidence>
<dbReference type="Pfam" id="PF00072">
    <property type="entry name" value="Response_reg"/>
    <property type="match status" value="1"/>
</dbReference>
<dbReference type="EMBL" id="MCZK01000080">
    <property type="protein sequence ID" value="PMM73305.1"/>
    <property type="molecule type" value="Genomic_DNA"/>
</dbReference>
<keyword evidence="4" id="KW-1003">Cell membrane</keyword>
<keyword evidence="14" id="KW-0175">Coiled coil</keyword>
<evidence type="ECO:0000256" key="9">
    <source>
        <dbReference type="ARBA" id="ARBA00022840"/>
    </source>
</evidence>
<dbReference type="InterPro" id="IPR003594">
    <property type="entry name" value="HATPase_dom"/>
</dbReference>
<dbReference type="InterPro" id="IPR036097">
    <property type="entry name" value="HisK_dim/P_sf"/>
</dbReference>
<feature type="domain" description="Response regulatory" evidence="17">
    <location>
        <begin position="864"/>
        <end position="981"/>
    </location>
</feature>
<evidence type="ECO:0000313" key="18">
    <source>
        <dbReference type="EMBL" id="PMM73305.1"/>
    </source>
</evidence>
<dbReference type="CDD" id="cd16922">
    <property type="entry name" value="HATPase_EvgS-ArcB-TorS-like"/>
    <property type="match status" value="1"/>
</dbReference>
<dbReference type="PROSITE" id="PS50109">
    <property type="entry name" value="HIS_KIN"/>
    <property type="match status" value="1"/>
</dbReference>
<keyword evidence="10 15" id="KW-1133">Transmembrane helix</keyword>
<dbReference type="InterPro" id="IPR005467">
    <property type="entry name" value="His_kinase_dom"/>
</dbReference>
<organism evidence="18 19">
    <name type="scientific">Vibrio lentus</name>
    <dbReference type="NCBI Taxonomy" id="136468"/>
    <lineage>
        <taxon>Bacteria</taxon>
        <taxon>Pseudomonadati</taxon>
        <taxon>Pseudomonadota</taxon>
        <taxon>Gammaproteobacteria</taxon>
        <taxon>Vibrionales</taxon>
        <taxon>Vibrionaceae</taxon>
        <taxon>Vibrio</taxon>
    </lineage>
</organism>
<dbReference type="GO" id="GO:0000155">
    <property type="term" value="F:phosphorelay sensor kinase activity"/>
    <property type="evidence" value="ECO:0007669"/>
    <property type="project" value="InterPro"/>
</dbReference>
<keyword evidence="12 15" id="KW-0472">Membrane</keyword>
<dbReference type="Gene3D" id="1.20.120.160">
    <property type="entry name" value="HPT domain"/>
    <property type="match status" value="1"/>
</dbReference>
<sequence>MDSDYIDRSIDSSNKITFGFLLVVIILTGLCIVAWASLNKLFFAVERYDGASQILLTLDRARLYELSYTRDLTKDASDKARSYINEALVLSNNLSSTKKEYTVNLENIRNELEVYLDNFSAYVSLNEDLLLSKKSMVKKAQESSDIIDELRTMQMDYIRFDTDLIGELHLEIISTEERFLVSENIYLSALSINESLFRLANSNEYILNEDEFETIRSLARNAIKIKEIAKTPNSEKYISILYELFEEFNFKINSYNSTRIHEIKYELLELSNEITKISIYLKNLKEKESEEAKEKLAMAQNRLSRRVELSGMVISLEQNINSSRQADRDFFIANDSDTRKIYSGVVRESLKNLITTSNELNYGLINVDEHKLASRITPVVNDYSSEFGKIQSISTDLIDISKRMVSTAINIDSILMNMRNSRSKEMIEAKNLANFISIGGVVFVFSICLLGYLVRKNGKELRALTKNLKFSNENVLKSAEVKSKFLAMMSHEIRTPMNAIIGMSYLALKGDLGIKERNYIDKVNYSASLLLGIINDLLDFSKIEAGKMNIEEIEFSPYKLIDDYEVIVRNMLRGKDIDLVVSVRKTVPKILIGDLLRIHQILMNLTSNAIKFTDYGSVNVTIDSIEDVNGQFFLIISVEDSGIGMNEEQISNLYTSFTQADSTTTRKYGGTGLGLAITKKLVELMNGTISVESCMGKGSQFEVILPVLKKDNIVGSLDYYSKMIVIADTKEDITDISKELLEYGVNQVVHHGSSINIDELSKFVESEPTLLLFIVDVFDKNFMLHLLNIHSQLKDKNIDLSVISYDGFEISKFTISEDLEINTIYSHTNSDLLTAIKLNIFKDNISIFCTEVANKLDLSVTGSRVLVVEDNVINQELVVDILSRKGISSVLAGHGKEAIDILKDDKGFDVILMDCQMPILDGYEATRFIINDMSITNIPIIALTANVLKSDRDKSIESGMVDFIRKPIVVDEIYGVVHKWIEHSRFHSDLNKTPIFEILDIEGVDVHKGMLISGHNEELYTRLVTGFDKQYRDNKFNQMSPELISQEIHTLKGISGNLGFTNLYKLCKEMEKDNIENVGFLLNSIDNEIERICRFIDNISVKEIQDKIANLVVDTKYVRLIVGYASSCNIEAIVCLNSSNGKEIMSSLDPVLFKTLNDAMRDYDFDTISNTLIKEFL</sequence>
<gene>
    <name evidence="18" type="ORF">BCT49_24890</name>
</gene>
<dbReference type="GO" id="GO:0005524">
    <property type="term" value="F:ATP binding"/>
    <property type="evidence" value="ECO:0007669"/>
    <property type="project" value="UniProtKB-KW"/>
</dbReference>
<dbReference type="PROSITE" id="PS50110">
    <property type="entry name" value="RESPONSE_REGULATORY"/>
    <property type="match status" value="1"/>
</dbReference>
<keyword evidence="7" id="KW-0547">Nucleotide-binding</keyword>
<dbReference type="SUPFAM" id="SSF47384">
    <property type="entry name" value="Homodimeric domain of signal transducing histidine kinase"/>
    <property type="match status" value="1"/>
</dbReference>
<dbReference type="Gene3D" id="3.30.565.10">
    <property type="entry name" value="Histidine kinase-like ATPase, C-terminal domain"/>
    <property type="match status" value="1"/>
</dbReference>
<evidence type="ECO:0000256" key="12">
    <source>
        <dbReference type="ARBA" id="ARBA00023136"/>
    </source>
</evidence>
<keyword evidence="5 13" id="KW-0597">Phosphoprotein</keyword>
<dbReference type="SMART" id="SM00388">
    <property type="entry name" value="HisKA"/>
    <property type="match status" value="1"/>
</dbReference>
<comment type="subcellular location">
    <subcellularLocation>
        <location evidence="2">Cell membrane</location>
        <topology evidence="2">Multi-pass membrane protein</topology>
    </subcellularLocation>
</comment>
<evidence type="ECO:0000256" key="13">
    <source>
        <dbReference type="PROSITE-ProRule" id="PRU00169"/>
    </source>
</evidence>
<dbReference type="InterPro" id="IPR036641">
    <property type="entry name" value="HPT_dom_sf"/>
</dbReference>
<dbReference type="SUPFAM" id="SSF52172">
    <property type="entry name" value="CheY-like"/>
    <property type="match status" value="1"/>
</dbReference>
<dbReference type="SUPFAM" id="SSF47226">
    <property type="entry name" value="Histidine-containing phosphotransfer domain, HPT domain"/>
    <property type="match status" value="1"/>
</dbReference>
<evidence type="ECO:0000256" key="6">
    <source>
        <dbReference type="ARBA" id="ARBA00022692"/>
    </source>
</evidence>
<name>A0A2N7KCM6_9VIBR</name>
<evidence type="ECO:0000256" key="1">
    <source>
        <dbReference type="ARBA" id="ARBA00000085"/>
    </source>
</evidence>
<comment type="catalytic activity">
    <reaction evidence="1">
        <text>ATP + protein L-histidine = ADP + protein N-phospho-L-histidine.</text>
        <dbReference type="EC" id="2.7.13.3"/>
    </reaction>
</comment>
<dbReference type="SUPFAM" id="SSF55874">
    <property type="entry name" value="ATPase domain of HSP90 chaperone/DNA topoisomerase II/histidine kinase"/>
    <property type="match status" value="1"/>
</dbReference>
<dbReference type="RefSeq" id="WP_198595824.1">
    <property type="nucleotide sequence ID" value="NZ_CAWNVI010000080.1"/>
</dbReference>
<evidence type="ECO:0000256" key="10">
    <source>
        <dbReference type="ARBA" id="ARBA00022989"/>
    </source>
</evidence>
<dbReference type="InterPro" id="IPR003661">
    <property type="entry name" value="HisK_dim/P_dom"/>
</dbReference>
<dbReference type="InterPro" id="IPR001789">
    <property type="entry name" value="Sig_transdc_resp-reg_receiver"/>
</dbReference>
<feature type="transmembrane region" description="Helical" evidence="15">
    <location>
        <begin position="16"/>
        <end position="38"/>
    </location>
</feature>
<keyword evidence="9" id="KW-0067">ATP-binding</keyword>
<dbReference type="PANTHER" id="PTHR45339">
    <property type="entry name" value="HYBRID SIGNAL TRANSDUCTION HISTIDINE KINASE J"/>
    <property type="match status" value="1"/>
</dbReference>
<dbReference type="Gene3D" id="3.40.50.2300">
    <property type="match status" value="1"/>
</dbReference>
<dbReference type="AlphaFoldDB" id="A0A2N7KCM6"/>
<feature type="transmembrane region" description="Helical" evidence="15">
    <location>
        <begin position="432"/>
        <end position="454"/>
    </location>
</feature>
<accession>A0A2N7KCM6</accession>
<dbReference type="SMART" id="SM00387">
    <property type="entry name" value="HATPase_c"/>
    <property type="match status" value="1"/>
</dbReference>
<feature type="coiled-coil region" evidence="14">
    <location>
        <begin position="91"/>
        <end position="118"/>
    </location>
</feature>
<feature type="domain" description="Histidine kinase" evidence="16">
    <location>
        <begin position="488"/>
        <end position="709"/>
    </location>
</feature>
<evidence type="ECO:0000256" key="8">
    <source>
        <dbReference type="ARBA" id="ARBA00022801"/>
    </source>
</evidence>
<evidence type="ECO:0000256" key="5">
    <source>
        <dbReference type="ARBA" id="ARBA00022553"/>
    </source>
</evidence>
<feature type="modified residue" description="4-aspartylphosphate" evidence="13">
    <location>
        <position position="914"/>
    </location>
</feature>
<dbReference type="Pfam" id="PF01627">
    <property type="entry name" value="Hpt"/>
    <property type="match status" value="1"/>
</dbReference>
<dbReference type="GO" id="GO:0016787">
    <property type="term" value="F:hydrolase activity"/>
    <property type="evidence" value="ECO:0007669"/>
    <property type="project" value="UniProtKB-KW"/>
</dbReference>
<evidence type="ECO:0000256" key="11">
    <source>
        <dbReference type="ARBA" id="ARBA00023012"/>
    </source>
</evidence>
<evidence type="ECO:0000256" key="4">
    <source>
        <dbReference type="ARBA" id="ARBA00022475"/>
    </source>
</evidence>
<dbReference type="EC" id="2.7.13.3" evidence="3"/>
<dbReference type="Pfam" id="PF02518">
    <property type="entry name" value="HATPase_c"/>
    <property type="match status" value="1"/>
</dbReference>
<dbReference type="Proteomes" id="UP000235406">
    <property type="component" value="Unassembled WGS sequence"/>
</dbReference>
<dbReference type="InterPro" id="IPR004358">
    <property type="entry name" value="Sig_transdc_His_kin-like_C"/>
</dbReference>
<dbReference type="CDD" id="cd00088">
    <property type="entry name" value="HPT"/>
    <property type="match status" value="1"/>
</dbReference>
<proteinExistence type="predicted"/>